<dbReference type="Pfam" id="PF00750">
    <property type="entry name" value="tRNA-synt_1d"/>
    <property type="match status" value="1"/>
</dbReference>
<dbReference type="Pfam" id="PF05746">
    <property type="entry name" value="DALR_1"/>
    <property type="match status" value="1"/>
</dbReference>
<dbReference type="FunFam" id="3.40.50.620:FF:000116">
    <property type="entry name" value="Arginine--tRNA ligase"/>
    <property type="match status" value="1"/>
</dbReference>
<dbReference type="GO" id="GO:0004814">
    <property type="term" value="F:arginine-tRNA ligase activity"/>
    <property type="evidence" value="ECO:0007669"/>
    <property type="project" value="UniProtKB-UniRule"/>
</dbReference>
<dbReference type="InterPro" id="IPR014729">
    <property type="entry name" value="Rossmann-like_a/b/a_fold"/>
</dbReference>
<dbReference type="Proteomes" id="UP000446866">
    <property type="component" value="Unassembled WGS sequence"/>
</dbReference>
<evidence type="ECO:0000256" key="7">
    <source>
        <dbReference type="ARBA" id="ARBA00022840"/>
    </source>
</evidence>
<gene>
    <name evidence="11" type="primary">argS</name>
    <name evidence="15" type="ORF">D0435_00760</name>
</gene>
<dbReference type="CDD" id="cd07956">
    <property type="entry name" value="Anticodon_Ia_Arg"/>
    <property type="match status" value="1"/>
</dbReference>
<evidence type="ECO:0000259" key="13">
    <source>
        <dbReference type="SMART" id="SM00836"/>
    </source>
</evidence>
<sequence length="574" mass="64992">MVNFKEEIAKIIAKHVDGLELAEIMDMVEVPQDTKMGDYAFPCFKLAKVLRKAPPLIAKGIAEGISAEPLFEKVEQVNAYVNMFISKEEFVKDVLDEVLTTGEDFGKSNVGEGKKVIVEYSSPNIAKPFHIGHIRSTVIGNSIYKIYDALGYDVVRINHLGDYGTQFGKMICAYRHWGNKEDVIKEPIKTLLSYYTKFHVEVEEHPELDDEAREIFTKLEHGEKEETELWQWFRDESLKEFSRVYDMLGITFDSYAGESFYSDKMPRFVKELEEKGLLEESQGAHIVNLEEEGLGVALITKSDGSTLYITRDIAAAVYRKETYDFYKNIYVVASQQNLHFQQWFTILGKMGYACAKDCVHVPFGLVSLEEGTMSTRHGRVVFLEDVLNKAVEKTREIIAEKNPNASEGDIDEIAKTVGIGAVIFQELSNNRIKDYVFKWDKVLNFDGETGPYVQYTHARCASVLRKAGDEITAKAAALENIDCKYLCSESAYELAKLLYKFPEVVADAGEKYEPSIVTRHIVDIAQSFNRFYHDEHILTDNEAEKTAKVALVLAAKNAIRNGLALLGMKAPERM</sequence>
<comment type="similarity">
    <text evidence="2 11 12">Belongs to the class-I aminoacyl-tRNA synthetase family.</text>
</comment>
<dbReference type="Gene3D" id="3.40.50.620">
    <property type="entry name" value="HUPs"/>
    <property type="match status" value="1"/>
</dbReference>
<evidence type="ECO:0000256" key="2">
    <source>
        <dbReference type="ARBA" id="ARBA00005594"/>
    </source>
</evidence>
<accession>A0A845QG11</accession>
<dbReference type="Pfam" id="PF03485">
    <property type="entry name" value="Arg_tRNA_synt_N"/>
    <property type="match status" value="1"/>
</dbReference>
<dbReference type="PRINTS" id="PR01038">
    <property type="entry name" value="TRNASYNTHARG"/>
</dbReference>
<proteinExistence type="inferred from homology"/>
<dbReference type="GO" id="GO:0006420">
    <property type="term" value="P:arginyl-tRNA aminoacylation"/>
    <property type="evidence" value="ECO:0007669"/>
    <property type="project" value="UniProtKB-UniRule"/>
</dbReference>
<evidence type="ECO:0000256" key="5">
    <source>
        <dbReference type="ARBA" id="ARBA00022598"/>
    </source>
</evidence>
<dbReference type="FunFam" id="1.10.730.10:FF:000006">
    <property type="entry name" value="Arginyl-tRNA synthetase 2, mitochondrial"/>
    <property type="match status" value="1"/>
</dbReference>
<dbReference type="GO" id="GO:0005524">
    <property type="term" value="F:ATP binding"/>
    <property type="evidence" value="ECO:0007669"/>
    <property type="project" value="UniProtKB-UniRule"/>
</dbReference>
<keyword evidence="6 11" id="KW-0547">Nucleotide-binding</keyword>
<dbReference type="InterPro" id="IPR009080">
    <property type="entry name" value="tRNAsynth_Ia_anticodon-bd"/>
</dbReference>
<keyword evidence="4 11" id="KW-0963">Cytoplasm</keyword>
<evidence type="ECO:0000256" key="6">
    <source>
        <dbReference type="ARBA" id="ARBA00022741"/>
    </source>
</evidence>
<keyword evidence="9 11" id="KW-0030">Aminoacyl-tRNA synthetase</keyword>
<keyword evidence="7 11" id="KW-0067">ATP-binding</keyword>
<dbReference type="SUPFAM" id="SSF55190">
    <property type="entry name" value="Arginyl-tRNA synthetase (ArgRS), N-terminal 'additional' domain"/>
    <property type="match status" value="1"/>
</dbReference>
<dbReference type="InterPro" id="IPR008909">
    <property type="entry name" value="DALR_anticod-bd"/>
</dbReference>
<dbReference type="Gene3D" id="1.10.730.10">
    <property type="entry name" value="Isoleucyl-tRNA Synthetase, Domain 1"/>
    <property type="match status" value="1"/>
</dbReference>
<dbReference type="NCBIfam" id="TIGR00456">
    <property type="entry name" value="argS"/>
    <property type="match status" value="1"/>
</dbReference>
<evidence type="ECO:0000256" key="4">
    <source>
        <dbReference type="ARBA" id="ARBA00022490"/>
    </source>
</evidence>
<evidence type="ECO:0000256" key="1">
    <source>
        <dbReference type="ARBA" id="ARBA00004496"/>
    </source>
</evidence>
<evidence type="ECO:0000256" key="12">
    <source>
        <dbReference type="RuleBase" id="RU363038"/>
    </source>
</evidence>
<comment type="caution">
    <text evidence="15">The sequence shown here is derived from an EMBL/GenBank/DDBJ whole genome shotgun (WGS) entry which is preliminary data.</text>
</comment>
<dbReference type="InterPro" id="IPR001412">
    <property type="entry name" value="aa-tRNA-synth_I_CS"/>
</dbReference>
<feature type="domain" description="DALR anticodon binding" evidence="13">
    <location>
        <begin position="453"/>
        <end position="574"/>
    </location>
</feature>
<evidence type="ECO:0000256" key="10">
    <source>
        <dbReference type="ARBA" id="ARBA00049339"/>
    </source>
</evidence>
<dbReference type="InterPro" id="IPR001278">
    <property type="entry name" value="Arg-tRNA-ligase"/>
</dbReference>
<evidence type="ECO:0000256" key="9">
    <source>
        <dbReference type="ARBA" id="ARBA00023146"/>
    </source>
</evidence>
<comment type="subunit">
    <text evidence="3 11">Monomer.</text>
</comment>
<dbReference type="InterPro" id="IPR036695">
    <property type="entry name" value="Arg-tRNA-synth_N_sf"/>
</dbReference>
<evidence type="ECO:0000259" key="14">
    <source>
        <dbReference type="SMART" id="SM01016"/>
    </source>
</evidence>
<dbReference type="SMART" id="SM00836">
    <property type="entry name" value="DALR_1"/>
    <property type="match status" value="1"/>
</dbReference>
<evidence type="ECO:0000256" key="3">
    <source>
        <dbReference type="ARBA" id="ARBA00011245"/>
    </source>
</evidence>
<keyword evidence="5 11" id="KW-0436">Ligase</keyword>
<evidence type="ECO:0000256" key="8">
    <source>
        <dbReference type="ARBA" id="ARBA00022917"/>
    </source>
</evidence>
<evidence type="ECO:0000313" key="15">
    <source>
        <dbReference type="EMBL" id="NBH60204.1"/>
    </source>
</evidence>
<feature type="short sequence motif" description="'HIGH' region" evidence="11">
    <location>
        <begin position="123"/>
        <end position="133"/>
    </location>
</feature>
<dbReference type="GO" id="GO:0005737">
    <property type="term" value="C:cytoplasm"/>
    <property type="evidence" value="ECO:0007669"/>
    <property type="project" value="UniProtKB-SubCell"/>
</dbReference>
<dbReference type="PANTHER" id="PTHR11956">
    <property type="entry name" value="ARGINYL-TRNA SYNTHETASE"/>
    <property type="match status" value="1"/>
</dbReference>
<protein>
    <recommendedName>
        <fullName evidence="11">Arginine--tRNA ligase</fullName>
        <ecNumber evidence="11">6.1.1.19</ecNumber>
    </recommendedName>
    <alternativeName>
        <fullName evidence="11">Arginyl-tRNA synthetase</fullName>
        <shortName evidence="11">ArgRS</shortName>
    </alternativeName>
</protein>
<dbReference type="RefSeq" id="WP_160200503.1">
    <property type="nucleotide sequence ID" value="NZ_QXWK01000001.1"/>
</dbReference>
<keyword evidence="8 11" id="KW-0648">Protein biosynthesis</keyword>
<dbReference type="InterPro" id="IPR005148">
    <property type="entry name" value="Arg-tRNA-synth_N"/>
</dbReference>
<dbReference type="InterPro" id="IPR035684">
    <property type="entry name" value="ArgRS_core"/>
</dbReference>
<evidence type="ECO:0000256" key="11">
    <source>
        <dbReference type="HAMAP-Rule" id="MF_00123"/>
    </source>
</evidence>
<dbReference type="HAMAP" id="MF_00123">
    <property type="entry name" value="Arg_tRNA_synth"/>
    <property type="match status" value="1"/>
</dbReference>
<evidence type="ECO:0000313" key="16">
    <source>
        <dbReference type="Proteomes" id="UP000446866"/>
    </source>
</evidence>
<dbReference type="EC" id="6.1.1.19" evidence="11"/>
<name>A0A845QG11_9FIRM</name>
<dbReference type="Gene3D" id="3.30.1360.70">
    <property type="entry name" value="Arginyl tRNA synthetase N-terminal domain"/>
    <property type="match status" value="1"/>
</dbReference>
<comment type="catalytic activity">
    <reaction evidence="10 11">
        <text>tRNA(Arg) + L-arginine + ATP = L-arginyl-tRNA(Arg) + AMP + diphosphate</text>
        <dbReference type="Rhea" id="RHEA:20301"/>
        <dbReference type="Rhea" id="RHEA-COMP:9658"/>
        <dbReference type="Rhea" id="RHEA-COMP:9673"/>
        <dbReference type="ChEBI" id="CHEBI:30616"/>
        <dbReference type="ChEBI" id="CHEBI:32682"/>
        <dbReference type="ChEBI" id="CHEBI:33019"/>
        <dbReference type="ChEBI" id="CHEBI:78442"/>
        <dbReference type="ChEBI" id="CHEBI:78513"/>
        <dbReference type="ChEBI" id="CHEBI:456215"/>
        <dbReference type="EC" id="6.1.1.19"/>
    </reaction>
</comment>
<dbReference type="CDD" id="cd00671">
    <property type="entry name" value="ArgRS_core"/>
    <property type="match status" value="1"/>
</dbReference>
<comment type="subcellular location">
    <subcellularLocation>
        <location evidence="1 11">Cytoplasm</location>
    </subcellularLocation>
</comment>
<feature type="domain" description="Arginyl tRNA synthetase N-terminal" evidence="14">
    <location>
        <begin position="6"/>
        <end position="85"/>
    </location>
</feature>
<dbReference type="PANTHER" id="PTHR11956:SF5">
    <property type="entry name" value="ARGININE--TRNA LIGASE, CYTOPLASMIC"/>
    <property type="match status" value="1"/>
</dbReference>
<dbReference type="SUPFAM" id="SSF47323">
    <property type="entry name" value="Anticodon-binding domain of a subclass of class I aminoacyl-tRNA synthetases"/>
    <property type="match status" value="1"/>
</dbReference>
<keyword evidence="16" id="KW-1185">Reference proteome</keyword>
<reference evidence="15 16" key="1">
    <citation type="submission" date="2018-08" db="EMBL/GenBank/DDBJ databases">
        <title>Murine metabolic-syndrome-specific gut microbial biobank.</title>
        <authorList>
            <person name="Liu C."/>
        </authorList>
    </citation>
    <scope>NUCLEOTIDE SEQUENCE [LARGE SCALE GENOMIC DNA]</scope>
    <source>
        <strain evidence="15 16">28</strain>
    </source>
</reference>
<dbReference type="PROSITE" id="PS00178">
    <property type="entry name" value="AA_TRNA_LIGASE_I"/>
    <property type="match status" value="1"/>
</dbReference>
<dbReference type="SMART" id="SM01016">
    <property type="entry name" value="Arg_tRNA_synt_N"/>
    <property type="match status" value="1"/>
</dbReference>
<dbReference type="SUPFAM" id="SSF52374">
    <property type="entry name" value="Nucleotidylyl transferase"/>
    <property type="match status" value="1"/>
</dbReference>
<organism evidence="15 16">
    <name type="scientific">Anaerotruncus colihominis</name>
    <dbReference type="NCBI Taxonomy" id="169435"/>
    <lineage>
        <taxon>Bacteria</taxon>
        <taxon>Bacillati</taxon>
        <taxon>Bacillota</taxon>
        <taxon>Clostridia</taxon>
        <taxon>Eubacteriales</taxon>
        <taxon>Oscillospiraceae</taxon>
        <taxon>Anaerotruncus</taxon>
    </lineage>
</organism>
<dbReference type="EMBL" id="QXWK01000001">
    <property type="protein sequence ID" value="NBH60204.1"/>
    <property type="molecule type" value="Genomic_DNA"/>
</dbReference>
<dbReference type="AlphaFoldDB" id="A0A845QG11"/>